<feature type="transmembrane region" description="Helical" evidence="1">
    <location>
        <begin position="122"/>
        <end position="143"/>
    </location>
</feature>
<comment type="caution">
    <text evidence="2">The sequence shown here is derived from an EMBL/GenBank/DDBJ whole genome shotgun (WGS) entry which is preliminary data.</text>
</comment>
<keyword evidence="3" id="KW-1185">Reference proteome</keyword>
<keyword evidence="1" id="KW-0472">Membrane</keyword>
<evidence type="ECO:0000256" key="1">
    <source>
        <dbReference type="SAM" id="Phobius"/>
    </source>
</evidence>
<keyword evidence="1" id="KW-1133">Transmembrane helix</keyword>
<protein>
    <submittedName>
        <fullName evidence="2">Uncharacterized protein</fullName>
    </submittedName>
</protein>
<evidence type="ECO:0000313" key="3">
    <source>
        <dbReference type="Proteomes" id="UP000295438"/>
    </source>
</evidence>
<dbReference type="RefSeq" id="WP_100628775.1">
    <property type="nucleotide sequence ID" value="NZ_SMUW01000021.1"/>
</dbReference>
<reference evidence="2 3" key="1">
    <citation type="submission" date="2019-03" db="EMBL/GenBank/DDBJ databases">
        <title>Algoriphagus aquimaris sp. nov., isolated form marine sediment in Pohang, Korea.</title>
        <authorList>
            <person name="Kim J."/>
            <person name="Yoon S.-H."/>
            <person name="Lee S.-S."/>
        </authorList>
    </citation>
    <scope>NUCLEOTIDE SEQUENCE [LARGE SCALE GENOMIC DNA]</scope>
    <source>
        <strain evidence="2 3">F21</strain>
    </source>
</reference>
<gene>
    <name evidence="2" type="ORF">E1898_01550</name>
</gene>
<dbReference type="Proteomes" id="UP000295438">
    <property type="component" value="Unassembled WGS sequence"/>
</dbReference>
<dbReference type="AlphaFoldDB" id="A0A4V3ASF2"/>
<evidence type="ECO:0000313" key="2">
    <source>
        <dbReference type="EMBL" id="TDK50269.1"/>
    </source>
</evidence>
<name>A0A4V3ASF2_9BACT</name>
<feature type="transmembrane region" description="Helical" evidence="1">
    <location>
        <begin position="93"/>
        <end position="116"/>
    </location>
</feature>
<proteinExistence type="predicted"/>
<keyword evidence="1" id="KW-0812">Transmembrane</keyword>
<organism evidence="2 3">
    <name type="scientific">Algoriphagus formosus</name>
    <dbReference type="NCBI Taxonomy" id="2007308"/>
    <lineage>
        <taxon>Bacteria</taxon>
        <taxon>Pseudomonadati</taxon>
        <taxon>Bacteroidota</taxon>
        <taxon>Cytophagia</taxon>
        <taxon>Cytophagales</taxon>
        <taxon>Cyclobacteriaceae</taxon>
        <taxon>Algoriphagus</taxon>
    </lineage>
</organism>
<dbReference type="EMBL" id="SMUW01000021">
    <property type="protein sequence ID" value="TDK50269.1"/>
    <property type="molecule type" value="Genomic_DNA"/>
</dbReference>
<sequence>MFTKIDRYVNESFEILTSKRRDEILDSANKLISDYDRYNKSKFVVITNNQINIQSRPSTLAPFRGVGKIKLTISQNLDKTIIKCDIYPFSNSFSYIIILGLILMTIWTLVGLLISTKMNSNSWIILGVGWVGAFALTYNSLIANKKRLRNYSKGIIEKLTK</sequence>
<accession>A0A4V3ASF2</accession>